<dbReference type="InterPro" id="IPR000595">
    <property type="entry name" value="cNMP-bd_dom"/>
</dbReference>
<accession>A0A0S6VQL3</accession>
<dbReference type="PRINTS" id="PR00103">
    <property type="entry name" value="CAMPKINASE"/>
</dbReference>
<sequence>MAKNEQRSVSPQETSALAEQIKKTMAYYHNMIANTPKASPLSVNAHLKLGKLYVQLGDKAAALNEYFIAAVQYTHRREVVKALAVHQMIKQLAPETDEIPADLGDFYFQSKLISNRVTSRLSEPIALSDDDAEDALQHQTYTLEMLPYEQRTTFEHQGEAREEGDIAAHLKRNPVFRCLSWVERQWLEENVRVSFFAADDVILPETHEGESLFVILDGHASIVTPAQGHQARVLTTLAPQEFFGEIALLMDQPSGASVVAASECSIIEIPKPVLATVIKKHPSIAEILRETSRRRLIDTKLAHVSLFTHLNTSERQQIADFLSPTEFKQGAVILAEGDVGDYMYIIRSGTVEVYTRLLSEQEGAKSADGEDEQLLLATLHDGDFFGEQALLTNERRNATVIAATDTQLLRFSKPDLEAILRRYPRVGEMLKRYHHQRTTDTLDSLHDAFQRLMAYYHPNIPPSELEF</sequence>
<dbReference type="PANTHER" id="PTHR23011">
    <property type="entry name" value="CYCLIC NUCLEOTIDE-BINDING DOMAIN CONTAINING PROTEIN"/>
    <property type="match status" value="1"/>
</dbReference>
<protein>
    <submittedName>
        <fullName evidence="2">Cyclic nucleotide-binding protein</fullName>
    </submittedName>
</protein>
<dbReference type="InterPro" id="IPR014710">
    <property type="entry name" value="RmlC-like_jellyroll"/>
</dbReference>
<dbReference type="Pfam" id="PF00027">
    <property type="entry name" value="cNMP_binding"/>
    <property type="match status" value="2"/>
</dbReference>
<evidence type="ECO:0000259" key="1">
    <source>
        <dbReference type="PROSITE" id="PS50042"/>
    </source>
</evidence>
<dbReference type="Gene3D" id="2.60.120.10">
    <property type="entry name" value="Jelly Rolls"/>
    <property type="match status" value="2"/>
</dbReference>
<dbReference type="PROSITE" id="PS50042">
    <property type="entry name" value="CNMP_BINDING_3"/>
    <property type="match status" value="2"/>
</dbReference>
<keyword evidence="3" id="KW-1185">Reference proteome</keyword>
<dbReference type="CDD" id="cd00038">
    <property type="entry name" value="CAP_ED"/>
    <property type="match status" value="2"/>
</dbReference>
<reference evidence="2" key="1">
    <citation type="journal article" date="2015" name="PeerJ">
        <title>First genomic representation of candidate bacterial phylum KSB3 points to enhanced environmental sensing as a trigger of wastewater bulking.</title>
        <authorList>
            <person name="Sekiguchi Y."/>
            <person name="Ohashi A."/>
            <person name="Parks D.H."/>
            <person name="Yamauchi T."/>
            <person name="Tyson G.W."/>
            <person name="Hugenholtz P."/>
        </authorList>
    </citation>
    <scope>NUCLEOTIDE SEQUENCE [LARGE SCALE GENOMIC DNA]</scope>
</reference>
<dbReference type="SUPFAM" id="SSF51206">
    <property type="entry name" value="cAMP-binding domain-like"/>
    <property type="match status" value="2"/>
</dbReference>
<name>A0A0S6VQL3_9BACT</name>
<dbReference type="STRING" id="1499966.U14_00739"/>
<organism evidence="2">
    <name type="scientific">Candidatus Moduliflexus flocculans</name>
    <dbReference type="NCBI Taxonomy" id="1499966"/>
    <lineage>
        <taxon>Bacteria</taxon>
        <taxon>Candidatus Moduliflexota</taxon>
        <taxon>Candidatus Moduliflexia</taxon>
        <taxon>Candidatus Moduliflexales</taxon>
        <taxon>Candidatus Moduliflexaceae</taxon>
    </lineage>
</organism>
<dbReference type="SMART" id="SM00100">
    <property type="entry name" value="cNMP"/>
    <property type="match status" value="2"/>
</dbReference>
<dbReference type="Proteomes" id="UP000030700">
    <property type="component" value="Unassembled WGS sequence"/>
</dbReference>
<feature type="domain" description="Cyclic nucleotide-binding" evidence="1">
    <location>
        <begin position="175"/>
        <end position="295"/>
    </location>
</feature>
<evidence type="ECO:0000313" key="3">
    <source>
        <dbReference type="Proteomes" id="UP000030700"/>
    </source>
</evidence>
<dbReference type="EMBL" id="DF820455">
    <property type="protein sequence ID" value="GAK49517.1"/>
    <property type="molecule type" value="Genomic_DNA"/>
</dbReference>
<dbReference type="HOGENOM" id="CLU_649970_0_0_0"/>
<dbReference type="PANTHER" id="PTHR23011:SF28">
    <property type="entry name" value="CYCLIC NUCLEOTIDE-BINDING DOMAIN CONTAINING PROTEIN"/>
    <property type="match status" value="1"/>
</dbReference>
<evidence type="ECO:0000313" key="2">
    <source>
        <dbReference type="EMBL" id="GAK49517.1"/>
    </source>
</evidence>
<proteinExistence type="predicted"/>
<gene>
    <name evidence="2" type="ORF">U14_00739</name>
</gene>
<feature type="domain" description="Cyclic nucleotide-binding" evidence="1">
    <location>
        <begin position="306"/>
        <end position="420"/>
    </location>
</feature>
<dbReference type="AlphaFoldDB" id="A0A0S6VQL3"/>
<dbReference type="InterPro" id="IPR018490">
    <property type="entry name" value="cNMP-bd_dom_sf"/>
</dbReference>